<dbReference type="Proteomes" id="UP000554837">
    <property type="component" value="Unassembled WGS sequence"/>
</dbReference>
<feature type="signal peptide" evidence="2">
    <location>
        <begin position="1"/>
        <end position="18"/>
    </location>
</feature>
<dbReference type="OrthoDB" id="5956088at2"/>
<evidence type="ECO:0000313" key="4">
    <source>
        <dbReference type="Proteomes" id="UP000554837"/>
    </source>
</evidence>
<organism evidence="3 4">
    <name type="scientific">Inhella inkyongensis</name>
    <dbReference type="NCBI Taxonomy" id="392593"/>
    <lineage>
        <taxon>Bacteria</taxon>
        <taxon>Pseudomonadati</taxon>
        <taxon>Pseudomonadota</taxon>
        <taxon>Betaproteobacteria</taxon>
        <taxon>Burkholderiales</taxon>
        <taxon>Sphaerotilaceae</taxon>
        <taxon>Inhella</taxon>
    </lineage>
</organism>
<sequence length="155" mass="17008">MRSLLFSLSLSLAPMALAAAPTEPFEAGTWPRLQREVREPTWVVFSASDCAHCPGLIARLQQQYPQVPLWRVETDAGEPAEQATAARHFSFGAGNALALRHGIDPQWRGMTPYLALLRPGQAPLFALAQPSSAQLQALQTKPETRRKARPTPSNQ</sequence>
<proteinExistence type="predicted"/>
<protein>
    <submittedName>
        <fullName evidence="3">Uncharacterized protein</fullName>
    </submittedName>
</protein>
<keyword evidence="2" id="KW-0732">Signal</keyword>
<comment type="caution">
    <text evidence="3">The sequence shown here is derived from an EMBL/GenBank/DDBJ whole genome shotgun (WGS) entry which is preliminary data.</text>
</comment>
<accession>A0A840S7W2</accession>
<feature type="region of interest" description="Disordered" evidence="1">
    <location>
        <begin position="133"/>
        <end position="155"/>
    </location>
</feature>
<keyword evidence="4" id="KW-1185">Reference proteome</keyword>
<dbReference type="EMBL" id="JACHHO010000002">
    <property type="protein sequence ID" value="MBB5204530.1"/>
    <property type="molecule type" value="Genomic_DNA"/>
</dbReference>
<name>A0A840S7W2_9BURK</name>
<reference evidence="3 4" key="1">
    <citation type="submission" date="2020-08" db="EMBL/GenBank/DDBJ databases">
        <title>Genomic Encyclopedia of Type Strains, Phase IV (KMG-IV): sequencing the most valuable type-strain genomes for metagenomic binning, comparative biology and taxonomic classification.</title>
        <authorList>
            <person name="Goeker M."/>
        </authorList>
    </citation>
    <scope>NUCLEOTIDE SEQUENCE [LARGE SCALE GENOMIC DNA]</scope>
    <source>
        <strain evidence="3 4">DSM 23958</strain>
    </source>
</reference>
<evidence type="ECO:0000256" key="1">
    <source>
        <dbReference type="SAM" id="MobiDB-lite"/>
    </source>
</evidence>
<dbReference type="RefSeq" id="WP_138855804.1">
    <property type="nucleotide sequence ID" value="NZ_CP040709.1"/>
</dbReference>
<evidence type="ECO:0000313" key="3">
    <source>
        <dbReference type="EMBL" id="MBB5204530.1"/>
    </source>
</evidence>
<evidence type="ECO:0000256" key="2">
    <source>
        <dbReference type="SAM" id="SignalP"/>
    </source>
</evidence>
<dbReference type="AlphaFoldDB" id="A0A840S7W2"/>
<gene>
    <name evidence="3" type="ORF">HNQ51_001844</name>
</gene>
<feature type="chain" id="PRO_5033023036" evidence="2">
    <location>
        <begin position="19"/>
        <end position="155"/>
    </location>
</feature>